<keyword evidence="1" id="KW-0812">Transmembrane</keyword>
<feature type="transmembrane region" description="Helical" evidence="1">
    <location>
        <begin position="151"/>
        <end position="170"/>
    </location>
</feature>
<organism evidence="2 3">
    <name type="scientific">Candidatus Lokiarchaeum ossiferum</name>
    <dbReference type="NCBI Taxonomy" id="2951803"/>
    <lineage>
        <taxon>Archaea</taxon>
        <taxon>Promethearchaeati</taxon>
        <taxon>Promethearchaeota</taxon>
        <taxon>Promethearchaeia</taxon>
        <taxon>Promethearchaeales</taxon>
        <taxon>Promethearchaeaceae</taxon>
        <taxon>Candidatus Lokiarchaeum</taxon>
    </lineage>
</organism>
<name>A0ABY6HKV1_9ARCH</name>
<sequence>MAITPITYLNGGSALILVFIGLTFSLIYLKLYFDEKKKLLPIVGFVAFSMGSFYLGPAISFLKLVFFGENLDPELYFKLSYILIPIATVAILYLGFNIFRPKYQKRFVIFYSILCIDYWVAMFFFTDMMFSADVPLAGELLDINLEHIIKYQTAFYIVSLIFVISGGFFGMRRKIKKQDPESKELKKITQLAVGWALFGLGSIMDAILPTELLQYVIIARIFMGIGYILVFLGFLPKMKEVYERDAPVEMEPEMTSK</sequence>
<dbReference type="Proteomes" id="UP001208689">
    <property type="component" value="Chromosome"/>
</dbReference>
<feature type="transmembrane region" description="Helical" evidence="1">
    <location>
        <begin position="79"/>
        <end position="96"/>
    </location>
</feature>
<feature type="transmembrane region" description="Helical" evidence="1">
    <location>
        <begin position="39"/>
        <end position="59"/>
    </location>
</feature>
<dbReference type="SUPFAM" id="SSF103473">
    <property type="entry name" value="MFS general substrate transporter"/>
    <property type="match status" value="1"/>
</dbReference>
<evidence type="ECO:0000313" key="2">
    <source>
        <dbReference type="EMBL" id="UYP44155.1"/>
    </source>
</evidence>
<accession>A0ABY6HKV1</accession>
<feature type="transmembrane region" description="Helical" evidence="1">
    <location>
        <begin position="108"/>
        <end position="131"/>
    </location>
</feature>
<feature type="transmembrane region" description="Helical" evidence="1">
    <location>
        <begin position="191"/>
        <end position="209"/>
    </location>
</feature>
<gene>
    <name evidence="2" type="ORF">NEF87_000440</name>
</gene>
<reference evidence="2" key="1">
    <citation type="submission" date="2022-09" db="EMBL/GenBank/DDBJ databases">
        <title>Actin cytoskeleton and complex cell architecture in an #Asgard archaeon.</title>
        <authorList>
            <person name="Ponce Toledo R.I."/>
            <person name="Schleper C."/>
            <person name="Rodrigues Oliveira T."/>
            <person name="Wollweber F."/>
            <person name="Xu J."/>
            <person name="Rittmann S."/>
            <person name="Klingl A."/>
            <person name="Pilhofer M."/>
        </authorList>
    </citation>
    <scope>NUCLEOTIDE SEQUENCE</scope>
    <source>
        <strain evidence="2">B-35</strain>
    </source>
</reference>
<keyword evidence="3" id="KW-1185">Reference proteome</keyword>
<keyword evidence="1" id="KW-1133">Transmembrane helix</keyword>
<dbReference type="EMBL" id="CP104013">
    <property type="protein sequence ID" value="UYP44155.1"/>
    <property type="molecule type" value="Genomic_DNA"/>
</dbReference>
<evidence type="ECO:0000256" key="1">
    <source>
        <dbReference type="SAM" id="Phobius"/>
    </source>
</evidence>
<keyword evidence="1" id="KW-0472">Membrane</keyword>
<evidence type="ECO:0008006" key="4">
    <source>
        <dbReference type="Google" id="ProtNLM"/>
    </source>
</evidence>
<protein>
    <recommendedName>
        <fullName evidence="4">Histidine kinase N-terminal 7TM region domain-containing protein</fullName>
    </recommendedName>
</protein>
<evidence type="ECO:0000313" key="3">
    <source>
        <dbReference type="Proteomes" id="UP001208689"/>
    </source>
</evidence>
<feature type="transmembrane region" description="Helical" evidence="1">
    <location>
        <begin position="6"/>
        <end position="27"/>
    </location>
</feature>
<feature type="transmembrane region" description="Helical" evidence="1">
    <location>
        <begin position="215"/>
        <end position="235"/>
    </location>
</feature>
<proteinExistence type="predicted"/>
<dbReference type="InterPro" id="IPR036259">
    <property type="entry name" value="MFS_trans_sf"/>
</dbReference>